<organism evidence="1 2">
    <name type="scientific">Parelaphostrongylus tenuis</name>
    <name type="common">Meningeal worm</name>
    <dbReference type="NCBI Taxonomy" id="148309"/>
    <lineage>
        <taxon>Eukaryota</taxon>
        <taxon>Metazoa</taxon>
        <taxon>Ecdysozoa</taxon>
        <taxon>Nematoda</taxon>
        <taxon>Chromadorea</taxon>
        <taxon>Rhabditida</taxon>
        <taxon>Rhabditina</taxon>
        <taxon>Rhabditomorpha</taxon>
        <taxon>Strongyloidea</taxon>
        <taxon>Metastrongylidae</taxon>
        <taxon>Parelaphostrongylus</taxon>
    </lineage>
</organism>
<keyword evidence="2" id="KW-1185">Reference proteome</keyword>
<dbReference type="AlphaFoldDB" id="A0AAD5N4H5"/>
<gene>
    <name evidence="1" type="ORF">KIN20_020780</name>
</gene>
<accession>A0AAD5N4H5</accession>
<comment type="caution">
    <text evidence="1">The sequence shown here is derived from an EMBL/GenBank/DDBJ whole genome shotgun (WGS) entry which is preliminary data.</text>
</comment>
<dbReference type="EMBL" id="JAHQIW010004217">
    <property type="protein sequence ID" value="KAJ1361507.1"/>
    <property type="molecule type" value="Genomic_DNA"/>
</dbReference>
<sequence>MGGSAPVGCIYATALYVEPLCERAMDYLWREIKEWWRSSEFQSLEAREHCQLPDMCLSAVVVYP</sequence>
<evidence type="ECO:0000313" key="2">
    <source>
        <dbReference type="Proteomes" id="UP001196413"/>
    </source>
</evidence>
<name>A0AAD5N4H5_PARTN</name>
<proteinExistence type="predicted"/>
<reference evidence="1" key="1">
    <citation type="submission" date="2021-06" db="EMBL/GenBank/DDBJ databases">
        <title>Parelaphostrongylus tenuis whole genome reference sequence.</title>
        <authorList>
            <person name="Garwood T.J."/>
            <person name="Larsen P.A."/>
            <person name="Fountain-Jones N.M."/>
            <person name="Garbe J.R."/>
            <person name="Macchietto M.G."/>
            <person name="Kania S.A."/>
            <person name="Gerhold R.W."/>
            <person name="Richards J.E."/>
            <person name="Wolf T.M."/>
        </authorList>
    </citation>
    <scope>NUCLEOTIDE SEQUENCE</scope>
    <source>
        <strain evidence="1">MNPRO001-30</strain>
        <tissue evidence="1">Meninges</tissue>
    </source>
</reference>
<protein>
    <submittedName>
        <fullName evidence="1">Uncharacterized protein</fullName>
    </submittedName>
</protein>
<dbReference type="Proteomes" id="UP001196413">
    <property type="component" value="Unassembled WGS sequence"/>
</dbReference>
<evidence type="ECO:0000313" key="1">
    <source>
        <dbReference type="EMBL" id="KAJ1361507.1"/>
    </source>
</evidence>